<dbReference type="AlphaFoldDB" id="A0A0A6P7W4"/>
<dbReference type="EMBL" id="JSZA02000010">
    <property type="protein sequence ID" value="KHD06457.1"/>
    <property type="molecule type" value="Genomic_DNA"/>
</dbReference>
<keyword evidence="2" id="KW-1185">Reference proteome</keyword>
<sequence>MHRQEKKAYAWVAMQTYSGRKDIHIVTDVLIEVVEQFQKYNIASADLNKARLKLESLADETDDKIVENQLNRLRPKIRKALALIAEKDDSLFIFIDDLHVIKQELQPVLLNHLYAICRDNRTFLKISGIEQFIKEKPYNAQEIRLDYNLTMPEKSKNHIKSILDAHAIYCALPDISYLCGKGVLDRLVWVAAGVPRDALYIFSQAIARSTMKDEKKVSISSINAAASEMAEVKLRDMQQDVFGDSDEVKHILEKIRLFCVDEKPVFLVEIKNENTLFSKIKQLIALRLLHVIHEGITPRKAGRRFMALMLDYSVNLFQKEPKALTSHELRKLPIFPLS</sequence>
<reference evidence="1 2" key="1">
    <citation type="journal article" date="2016" name="Front. Microbiol.">
        <title>Single-Cell (Meta-)Genomics of a Dimorphic Candidatus Thiomargarita nelsonii Reveals Genomic Plasticity.</title>
        <authorList>
            <person name="Flood B.E."/>
            <person name="Fliss P."/>
            <person name="Jones D.S."/>
            <person name="Dick G.J."/>
            <person name="Jain S."/>
            <person name="Kaster A.K."/>
            <person name="Winkel M."/>
            <person name="Mussmann M."/>
            <person name="Bailey J."/>
        </authorList>
    </citation>
    <scope>NUCLEOTIDE SEQUENCE [LARGE SCALE GENOMIC DNA]</scope>
    <source>
        <strain evidence="1">Hydrate Ridge</strain>
    </source>
</reference>
<evidence type="ECO:0000313" key="2">
    <source>
        <dbReference type="Proteomes" id="UP000030428"/>
    </source>
</evidence>
<protein>
    <recommendedName>
        <fullName evidence="3">Orc1-like AAA ATPase domain-containing protein</fullName>
    </recommendedName>
</protein>
<gene>
    <name evidence="1" type="ORF">PN36_03765</name>
</gene>
<comment type="caution">
    <text evidence="1">The sequence shown here is derived from an EMBL/GenBank/DDBJ whole genome shotgun (WGS) entry which is preliminary data.</text>
</comment>
<evidence type="ECO:0008006" key="3">
    <source>
        <dbReference type="Google" id="ProtNLM"/>
    </source>
</evidence>
<dbReference type="InterPro" id="IPR027417">
    <property type="entry name" value="P-loop_NTPase"/>
</dbReference>
<accession>A0A0A6P7W4</accession>
<proteinExistence type="predicted"/>
<organism evidence="1 2">
    <name type="scientific">Candidatus Thiomargarita nelsonii</name>
    <dbReference type="NCBI Taxonomy" id="1003181"/>
    <lineage>
        <taxon>Bacteria</taxon>
        <taxon>Pseudomonadati</taxon>
        <taxon>Pseudomonadota</taxon>
        <taxon>Gammaproteobacteria</taxon>
        <taxon>Thiotrichales</taxon>
        <taxon>Thiotrichaceae</taxon>
        <taxon>Thiomargarita</taxon>
    </lineage>
</organism>
<dbReference type="SUPFAM" id="SSF52540">
    <property type="entry name" value="P-loop containing nucleoside triphosphate hydrolases"/>
    <property type="match status" value="1"/>
</dbReference>
<name>A0A0A6P7W4_9GAMM</name>
<dbReference type="Proteomes" id="UP000030428">
    <property type="component" value="Unassembled WGS sequence"/>
</dbReference>
<evidence type="ECO:0000313" key="1">
    <source>
        <dbReference type="EMBL" id="KHD06457.1"/>
    </source>
</evidence>